<keyword evidence="1" id="KW-0802">TPR repeat</keyword>
<sequence>MSDLRLATLAMPTAEVGPDNPLPPLFGGEDTHAVADATEADDEMRQNIAYGRLPSVMPYLLQDGYHRIRQPAEHRVAVLENEVLRATFLLDVGGRLWSLIHKPTGRELLFRNPVFQPANLALRNAWVAGGVEWNIGTIGHSPTTCSPLHAARVQRPDGTPVLRMYEFERMRRIVFQIDAYLPRGSHVLLVHVRIVNPNDHEVPVYWWSNIAVPEAPDVRVIAPADSAWHFSYERVVRRVPIPTSEGSDRTYTTRARAAADYFFDIAPTQRRWIAALDGAGEGLVQASTQRLSGRKLFLWGQHPGGKRWQEWLSEPGQGYLEIQAGLARTQLEHLPLPARTRWSWIEAYGLVTADPGATHGSDWSQARAAVEAGLDSLITRERLDAELAAAATWADDPPVETLSLGSGWGALERRHRAAAGDDSLVLAATPFPDDTLGPEQEPWITLLASGQMPAAASGAPGTAPVSYETDAAWEPYLKAAEGWLARLHEGVLHAAQGDLEAAEKAWSRSIEDTPNAWAWRNLGALAAHRGQMPDAVRYYLQAHRVAPDLLPLAQELLDVLVRADLPSLALTTVEGLHADHRADGRVRILEARAALNAGDVDRCRALIDEGIEVATIREGENSLRELWHDCQQRRTGTGGPDSVAGLPRQRPALPEIYDFTLHPETSQPQDHGRNIR</sequence>
<comment type="caution">
    <text evidence="3">The sequence shown here is derived from an EMBL/GenBank/DDBJ whole genome shotgun (WGS) entry which is preliminary data.</text>
</comment>
<reference evidence="3 4" key="1">
    <citation type="journal article" date="2019" name="Int. J. Syst. Evol. Microbiol.">
        <title>The Global Catalogue of Microorganisms (GCM) 10K type strain sequencing project: providing services to taxonomists for standard genome sequencing and annotation.</title>
        <authorList>
            <consortium name="The Broad Institute Genomics Platform"/>
            <consortium name="The Broad Institute Genome Sequencing Center for Infectious Disease"/>
            <person name="Wu L."/>
            <person name="Ma J."/>
        </authorList>
    </citation>
    <scope>NUCLEOTIDE SEQUENCE [LARGE SCALE GENOMIC DNA]</scope>
    <source>
        <strain evidence="3 4">JCM 15933</strain>
    </source>
</reference>
<protein>
    <submittedName>
        <fullName evidence="3">DUF5107 domain-containing protein</fullName>
    </submittedName>
</protein>
<dbReference type="PROSITE" id="PS50005">
    <property type="entry name" value="TPR"/>
    <property type="match status" value="1"/>
</dbReference>
<accession>A0ABN2DHC8</accession>
<feature type="domain" description="DUF5107" evidence="2">
    <location>
        <begin position="55"/>
        <end position="331"/>
    </location>
</feature>
<dbReference type="InterPro" id="IPR033396">
    <property type="entry name" value="DUF5107"/>
</dbReference>
<evidence type="ECO:0000313" key="4">
    <source>
        <dbReference type="Proteomes" id="UP001501470"/>
    </source>
</evidence>
<feature type="repeat" description="TPR" evidence="1">
    <location>
        <begin position="516"/>
        <end position="549"/>
    </location>
</feature>
<evidence type="ECO:0000259" key="2">
    <source>
        <dbReference type="Pfam" id="PF17128"/>
    </source>
</evidence>
<gene>
    <name evidence="3" type="ORF">GCM10009827_116500</name>
</gene>
<dbReference type="SUPFAM" id="SSF48452">
    <property type="entry name" value="TPR-like"/>
    <property type="match status" value="1"/>
</dbReference>
<evidence type="ECO:0000313" key="3">
    <source>
        <dbReference type="EMBL" id="GAA1575339.1"/>
    </source>
</evidence>
<dbReference type="InterPro" id="IPR019734">
    <property type="entry name" value="TPR_rpt"/>
</dbReference>
<dbReference type="InterPro" id="IPR011990">
    <property type="entry name" value="TPR-like_helical_dom_sf"/>
</dbReference>
<name>A0ABN2DHC8_9ACTN</name>
<proteinExistence type="predicted"/>
<dbReference type="Pfam" id="PF17128">
    <property type="entry name" value="DUF5107"/>
    <property type="match status" value="1"/>
</dbReference>
<dbReference type="Gene3D" id="1.25.40.10">
    <property type="entry name" value="Tetratricopeptide repeat domain"/>
    <property type="match status" value="1"/>
</dbReference>
<keyword evidence="4" id="KW-1185">Reference proteome</keyword>
<dbReference type="Proteomes" id="UP001501470">
    <property type="component" value="Unassembled WGS sequence"/>
</dbReference>
<dbReference type="EMBL" id="BAAAQD010000054">
    <property type="protein sequence ID" value="GAA1575339.1"/>
    <property type="molecule type" value="Genomic_DNA"/>
</dbReference>
<organism evidence="3 4">
    <name type="scientific">Dactylosporangium maewongense</name>
    <dbReference type="NCBI Taxonomy" id="634393"/>
    <lineage>
        <taxon>Bacteria</taxon>
        <taxon>Bacillati</taxon>
        <taxon>Actinomycetota</taxon>
        <taxon>Actinomycetes</taxon>
        <taxon>Micromonosporales</taxon>
        <taxon>Micromonosporaceae</taxon>
        <taxon>Dactylosporangium</taxon>
    </lineage>
</organism>
<evidence type="ECO:0000256" key="1">
    <source>
        <dbReference type="PROSITE-ProRule" id="PRU00339"/>
    </source>
</evidence>
<dbReference type="SMART" id="SM00028">
    <property type="entry name" value="TPR"/>
    <property type="match status" value="1"/>
</dbReference>